<feature type="region of interest" description="Disordered" evidence="1">
    <location>
        <begin position="40"/>
        <end position="71"/>
    </location>
</feature>
<dbReference type="SUPFAM" id="SSF109604">
    <property type="entry name" value="HD-domain/PDEase-like"/>
    <property type="match status" value="1"/>
</dbReference>
<dbReference type="Pfam" id="PF08668">
    <property type="entry name" value="HDOD"/>
    <property type="match status" value="1"/>
</dbReference>
<dbReference type="PROSITE" id="PS51833">
    <property type="entry name" value="HDOD"/>
    <property type="match status" value="1"/>
</dbReference>
<accession>A0A0A0ENL5</accession>
<dbReference type="EMBL" id="AVPS01000005">
    <property type="protein sequence ID" value="KGM51820.1"/>
    <property type="molecule type" value="Genomic_DNA"/>
</dbReference>
<dbReference type="InterPro" id="IPR013976">
    <property type="entry name" value="HDOD"/>
</dbReference>
<proteinExistence type="predicted"/>
<dbReference type="Gene3D" id="1.10.3210.10">
    <property type="entry name" value="Hypothetical protein af1432"/>
    <property type="match status" value="1"/>
</dbReference>
<dbReference type="STRING" id="1122185.N792_09245"/>
<keyword evidence="4" id="KW-1185">Reference proteome</keyword>
<reference evidence="3 4" key="1">
    <citation type="submission" date="2013-08" db="EMBL/GenBank/DDBJ databases">
        <title>Genome sequencing of Lysobacter.</title>
        <authorList>
            <person name="Zhang S."/>
            <person name="Wang G."/>
        </authorList>
    </citation>
    <scope>NUCLEOTIDE SEQUENCE [LARGE SCALE GENOMIC DNA]</scope>
    <source>
        <strain evidence="3 4">Ko07</strain>
    </source>
</reference>
<feature type="domain" description="HDOD" evidence="2">
    <location>
        <begin position="122"/>
        <end position="315"/>
    </location>
</feature>
<dbReference type="InterPro" id="IPR052340">
    <property type="entry name" value="RNase_Y/CdgJ"/>
</dbReference>
<evidence type="ECO:0000259" key="2">
    <source>
        <dbReference type="PROSITE" id="PS51833"/>
    </source>
</evidence>
<dbReference type="PANTHER" id="PTHR33525:SF6">
    <property type="entry name" value="HDOD DOMAIN-CONTAINING PROTEIN"/>
    <property type="match status" value="1"/>
</dbReference>
<dbReference type="AlphaFoldDB" id="A0A0A0ENL5"/>
<evidence type="ECO:0000313" key="4">
    <source>
        <dbReference type="Proteomes" id="UP000030017"/>
    </source>
</evidence>
<protein>
    <recommendedName>
        <fullName evidence="2">HDOD domain-containing protein</fullName>
    </recommendedName>
</protein>
<evidence type="ECO:0000313" key="3">
    <source>
        <dbReference type="EMBL" id="KGM51820.1"/>
    </source>
</evidence>
<gene>
    <name evidence="3" type="ORF">N792_09245</name>
</gene>
<comment type="caution">
    <text evidence="3">The sequence shown here is derived from an EMBL/GenBank/DDBJ whole genome shotgun (WGS) entry which is preliminary data.</text>
</comment>
<dbReference type="eggNOG" id="COG1639">
    <property type="taxonomic scope" value="Bacteria"/>
</dbReference>
<dbReference type="PANTHER" id="PTHR33525">
    <property type="match status" value="1"/>
</dbReference>
<name>A0A0A0ENL5_9GAMM</name>
<evidence type="ECO:0000256" key="1">
    <source>
        <dbReference type="SAM" id="MobiDB-lite"/>
    </source>
</evidence>
<organism evidence="3 4">
    <name type="scientific">Lysobacter concretionis Ko07 = DSM 16239</name>
    <dbReference type="NCBI Taxonomy" id="1122185"/>
    <lineage>
        <taxon>Bacteria</taxon>
        <taxon>Pseudomonadati</taxon>
        <taxon>Pseudomonadota</taxon>
        <taxon>Gammaproteobacteria</taxon>
        <taxon>Lysobacterales</taxon>
        <taxon>Lysobacteraceae</taxon>
        <taxon>Novilysobacter</taxon>
    </lineage>
</organism>
<sequence>MPMPLLLLAGLAVLLVAGLSWWAIRRRPVPASAAGPGGVLAGHAGTTKSHDGHGVSVDADGTGELPGPGNQQDREVFHRLYAIAFDAASFSRGAVVAGSAHADVVARSVSLLRRIEAHPRYTPRRPQVLPQLMRTVNDPNASGRMMADIIGKDPVLAGNLLRIASSPLYCVQSRPVEDFTHAVAMVGTDGIRHLIAAALMQPVMGTSDVGAFAPFADLMWEYTLVSAAAATDHAKLVEHDDAFAAQLMGLLQGLGAIIVGRVVRDQYARQPRWVADAEVVTALLDAWAVPAALRVAGKWQLPEHIHTAVARSQAGKAPDSLGRSLRYGQLVGALALLCKHGRMEEPEALAMLARVEPRQHATADIWKRVRRSVDSAG</sequence>
<dbReference type="Proteomes" id="UP000030017">
    <property type="component" value="Unassembled WGS sequence"/>
</dbReference>